<keyword evidence="3" id="KW-1185">Reference proteome</keyword>
<proteinExistence type="predicted"/>
<dbReference type="Proteomes" id="UP000593566">
    <property type="component" value="Unassembled WGS sequence"/>
</dbReference>
<sequence>MTHFSKEGEGKGFPKGKTGRGNAHAEERDDVAITAKSRDARGGEAAWGYAEQARKPKRRNREEPSTQIIRARRTGGVAIDEISRACAIRDPLPVHVKTAVDAGCGAGDLRDEDVAAAGELDVAAGEGGVRFWSA</sequence>
<name>A0A8H6CRB3_9LECA</name>
<gene>
    <name evidence="2" type="ORF">HO133_008165</name>
</gene>
<feature type="compositionally biased region" description="Basic and acidic residues" evidence="1">
    <location>
        <begin position="23"/>
        <end position="42"/>
    </location>
</feature>
<evidence type="ECO:0000256" key="1">
    <source>
        <dbReference type="SAM" id="MobiDB-lite"/>
    </source>
</evidence>
<feature type="compositionally biased region" description="Basic and acidic residues" evidence="1">
    <location>
        <begin position="1"/>
        <end position="12"/>
    </location>
</feature>
<dbReference type="GeneID" id="59336562"/>
<protein>
    <submittedName>
        <fullName evidence="2">Uncharacterized protein</fullName>
    </submittedName>
</protein>
<reference evidence="2 3" key="1">
    <citation type="journal article" date="2020" name="Genomics">
        <title>Complete, high-quality genomes from long-read metagenomic sequencing of two wolf lichen thalli reveals enigmatic genome architecture.</title>
        <authorList>
            <person name="McKenzie S.K."/>
            <person name="Walston R.F."/>
            <person name="Allen J.L."/>
        </authorList>
    </citation>
    <scope>NUCLEOTIDE SEQUENCE [LARGE SCALE GENOMIC DNA]</scope>
    <source>
        <strain evidence="2">WasteWater1</strain>
    </source>
</reference>
<dbReference type="RefSeq" id="XP_037156369.1">
    <property type="nucleotide sequence ID" value="XM_037299033.1"/>
</dbReference>
<comment type="caution">
    <text evidence="2">The sequence shown here is derived from an EMBL/GenBank/DDBJ whole genome shotgun (WGS) entry which is preliminary data.</text>
</comment>
<evidence type="ECO:0000313" key="2">
    <source>
        <dbReference type="EMBL" id="KAF6228435.1"/>
    </source>
</evidence>
<organism evidence="2 3">
    <name type="scientific">Letharia lupina</name>
    <dbReference type="NCBI Taxonomy" id="560253"/>
    <lineage>
        <taxon>Eukaryota</taxon>
        <taxon>Fungi</taxon>
        <taxon>Dikarya</taxon>
        <taxon>Ascomycota</taxon>
        <taxon>Pezizomycotina</taxon>
        <taxon>Lecanoromycetes</taxon>
        <taxon>OSLEUM clade</taxon>
        <taxon>Lecanoromycetidae</taxon>
        <taxon>Lecanorales</taxon>
        <taxon>Lecanorineae</taxon>
        <taxon>Parmeliaceae</taxon>
        <taxon>Letharia</taxon>
    </lineage>
</organism>
<accession>A0A8H6CRB3</accession>
<evidence type="ECO:0000313" key="3">
    <source>
        <dbReference type="Proteomes" id="UP000593566"/>
    </source>
</evidence>
<dbReference type="EMBL" id="JACCJB010000004">
    <property type="protein sequence ID" value="KAF6228435.1"/>
    <property type="molecule type" value="Genomic_DNA"/>
</dbReference>
<dbReference type="AlphaFoldDB" id="A0A8H6CRB3"/>
<feature type="region of interest" description="Disordered" evidence="1">
    <location>
        <begin position="1"/>
        <end position="66"/>
    </location>
</feature>